<organism evidence="2 3">
    <name type="scientific">Ensete ventricosum</name>
    <name type="common">Abyssinian banana</name>
    <name type="synonym">Musa ensete</name>
    <dbReference type="NCBI Taxonomy" id="4639"/>
    <lineage>
        <taxon>Eukaryota</taxon>
        <taxon>Viridiplantae</taxon>
        <taxon>Streptophyta</taxon>
        <taxon>Embryophyta</taxon>
        <taxon>Tracheophyta</taxon>
        <taxon>Spermatophyta</taxon>
        <taxon>Magnoliopsida</taxon>
        <taxon>Liliopsida</taxon>
        <taxon>Zingiberales</taxon>
        <taxon>Musaceae</taxon>
        <taxon>Ensete</taxon>
    </lineage>
</organism>
<gene>
    <name evidence="2" type="ORF">B296_00058008</name>
</gene>
<name>A0A426WXK3_ENSVE</name>
<protein>
    <submittedName>
        <fullName evidence="2">Uncharacterized protein</fullName>
    </submittedName>
</protein>
<evidence type="ECO:0000313" key="3">
    <source>
        <dbReference type="Proteomes" id="UP000287651"/>
    </source>
</evidence>
<dbReference type="AlphaFoldDB" id="A0A426WXK3"/>
<accession>A0A426WXK3</accession>
<dbReference type="EMBL" id="AMZH03039985">
    <property type="protein sequence ID" value="RRT31432.1"/>
    <property type="molecule type" value="Genomic_DNA"/>
</dbReference>
<dbReference type="Proteomes" id="UP000287651">
    <property type="component" value="Unassembled WGS sequence"/>
</dbReference>
<evidence type="ECO:0000313" key="2">
    <source>
        <dbReference type="EMBL" id="RRT31432.1"/>
    </source>
</evidence>
<evidence type="ECO:0000256" key="1">
    <source>
        <dbReference type="SAM" id="MobiDB-lite"/>
    </source>
</evidence>
<comment type="caution">
    <text evidence="2">The sequence shown here is derived from an EMBL/GenBank/DDBJ whole genome shotgun (WGS) entry which is preliminary data.</text>
</comment>
<feature type="region of interest" description="Disordered" evidence="1">
    <location>
        <begin position="77"/>
        <end position="101"/>
    </location>
</feature>
<reference evidence="2 3" key="1">
    <citation type="journal article" date="2014" name="Agronomy (Basel)">
        <title>A Draft Genome Sequence for Ensete ventricosum, the Drought-Tolerant Tree Against Hunger.</title>
        <authorList>
            <person name="Harrison J."/>
            <person name="Moore K.A."/>
            <person name="Paszkiewicz K."/>
            <person name="Jones T."/>
            <person name="Grant M."/>
            <person name="Ambacheew D."/>
            <person name="Muzemil S."/>
            <person name="Studholme D.J."/>
        </authorList>
    </citation>
    <scope>NUCLEOTIDE SEQUENCE [LARGE SCALE GENOMIC DNA]</scope>
</reference>
<sequence length="101" mass="11217">MVQRRRHGKPISAFKKWLGSLGLHSVIADPAIRAVPPKNDEKVSRDRVCPWGLAPVSGTHRKLPPCLSYSLGRLLRPAVSPSSHSRPAQLYLPKRLAPRVQ</sequence>
<proteinExistence type="predicted"/>